<keyword evidence="3" id="KW-1185">Reference proteome</keyword>
<feature type="domain" description="Tetracyclin repressor-like C-terminal" evidence="1">
    <location>
        <begin position="99"/>
        <end position="227"/>
    </location>
</feature>
<evidence type="ECO:0000313" key="3">
    <source>
        <dbReference type="Proteomes" id="UP001501556"/>
    </source>
</evidence>
<organism evidence="2 3">
    <name type="scientific">Hymenobacter antarcticus</name>
    <dbReference type="NCBI Taxonomy" id="486270"/>
    <lineage>
        <taxon>Bacteria</taxon>
        <taxon>Pseudomonadati</taxon>
        <taxon>Bacteroidota</taxon>
        <taxon>Cytophagia</taxon>
        <taxon>Cytophagales</taxon>
        <taxon>Hymenobacteraceae</taxon>
        <taxon>Hymenobacter</taxon>
    </lineage>
</organism>
<dbReference type="Pfam" id="PF17931">
    <property type="entry name" value="TetR_C_23"/>
    <property type="match status" value="1"/>
</dbReference>
<dbReference type="InterPro" id="IPR036271">
    <property type="entry name" value="Tet_transcr_reg_TetR-rel_C_sf"/>
</dbReference>
<dbReference type="Proteomes" id="UP001501556">
    <property type="component" value="Unassembled WGS sequence"/>
</dbReference>
<accession>A0ABP7PMM9</accession>
<dbReference type="EMBL" id="BAABDI010000006">
    <property type="protein sequence ID" value="GAA3967918.1"/>
    <property type="molecule type" value="Genomic_DNA"/>
</dbReference>
<gene>
    <name evidence="2" type="ORF">GCM10022407_12560</name>
</gene>
<dbReference type="SUPFAM" id="SSF48498">
    <property type="entry name" value="Tetracyclin repressor-like, C-terminal domain"/>
    <property type="match status" value="1"/>
</dbReference>
<protein>
    <recommendedName>
        <fullName evidence="1">Tetracyclin repressor-like C-terminal domain-containing protein</fullName>
    </recommendedName>
</protein>
<dbReference type="Gene3D" id="1.10.357.10">
    <property type="entry name" value="Tetracycline Repressor, domain 2"/>
    <property type="match status" value="1"/>
</dbReference>
<sequence length="230" mass="26716">MCYKVRVAPPEPTALRGGYSSMEKDRIKQAYLAFVLNEGHPPQSVFKLTQQLGLAEQEFYKHYPTFEAIDREIWADFGRQAHETAAAEPVWEGYGSRERLLAFYYTLLEILKNNRSYALMSLRRSLKRMPALTPRVLDDFRQDFELFVSDLLREGRVSGEIANRPLVQEGYPRFFWQQALFVLGYFAKDDTVNFERTDAAVEKAVTLSFDLVGRNTLDSAFDFVRFLVRK</sequence>
<evidence type="ECO:0000259" key="1">
    <source>
        <dbReference type="Pfam" id="PF17931"/>
    </source>
</evidence>
<proteinExistence type="predicted"/>
<name>A0ABP7PMM9_9BACT</name>
<dbReference type="InterPro" id="IPR041673">
    <property type="entry name" value="TetR_C_23"/>
</dbReference>
<reference evidence="3" key="1">
    <citation type="journal article" date="2019" name="Int. J. Syst. Evol. Microbiol.">
        <title>The Global Catalogue of Microorganisms (GCM) 10K type strain sequencing project: providing services to taxonomists for standard genome sequencing and annotation.</title>
        <authorList>
            <consortium name="The Broad Institute Genomics Platform"/>
            <consortium name="The Broad Institute Genome Sequencing Center for Infectious Disease"/>
            <person name="Wu L."/>
            <person name="Ma J."/>
        </authorList>
    </citation>
    <scope>NUCLEOTIDE SEQUENCE [LARGE SCALE GENOMIC DNA]</scope>
    <source>
        <strain evidence="3">JCM 17217</strain>
    </source>
</reference>
<evidence type="ECO:0000313" key="2">
    <source>
        <dbReference type="EMBL" id="GAA3967918.1"/>
    </source>
</evidence>
<comment type="caution">
    <text evidence="2">The sequence shown here is derived from an EMBL/GenBank/DDBJ whole genome shotgun (WGS) entry which is preliminary data.</text>
</comment>